<evidence type="ECO:0000313" key="1">
    <source>
        <dbReference type="EMBL" id="KFD63446.1"/>
    </source>
</evidence>
<gene>
    <name evidence="1" type="ORF">M514_24372</name>
</gene>
<organism evidence="1">
    <name type="scientific">Trichuris suis</name>
    <name type="common">pig whipworm</name>
    <dbReference type="NCBI Taxonomy" id="68888"/>
    <lineage>
        <taxon>Eukaryota</taxon>
        <taxon>Metazoa</taxon>
        <taxon>Ecdysozoa</taxon>
        <taxon>Nematoda</taxon>
        <taxon>Enoplea</taxon>
        <taxon>Dorylaimia</taxon>
        <taxon>Trichinellida</taxon>
        <taxon>Trichuridae</taxon>
        <taxon>Trichuris</taxon>
    </lineage>
</organism>
<name>A0A085N1V0_9BILA</name>
<reference evidence="1" key="1">
    <citation type="journal article" date="2014" name="Nat. Genet.">
        <title>Genome and transcriptome of the porcine whipworm Trichuris suis.</title>
        <authorList>
            <person name="Jex A.R."/>
            <person name="Nejsum P."/>
            <person name="Schwarz E.M."/>
            <person name="Hu L."/>
            <person name="Young N.D."/>
            <person name="Hall R.S."/>
            <person name="Korhonen P.K."/>
            <person name="Liao S."/>
            <person name="Thamsborg S."/>
            <person name="Xia J."/>
            <person name="Xu P."/>
            <person name="Wang S."/>
            <person name="Scheerlinck J.P."/>
            <person name="Hofmann A."/>
            <person name="Sternberg P.W."/>
            <person name="Wang J."/>
            <person name="Gasser R.B."/>
        </authorList>
    </citation>
    <scope>NUCLEOTIDE SEQUENCE [LARGE SCALE GENOMIC DNA]</scope>
    <source>
        <strain evidence="1">DCEP-RM93F</strain>
    </source>
</reference>
<dbReference type="AlphaFoldDB" id="A0A085N1V0"/>
<dbReference type="Proteomes" id="UP000030758">
    <property type="component" value="Unassembled WGS sequence"/>
</dbReference>
<protein>
    <submittedName>
        <fullName evidence="1">Uncharacterized protein</fullName>
    </submittedName>
</protein>
<accession>A0A085N1V0</accession>
<dbReference type="EMBL" id="KL367573">
    <property type="protein sequence ID" value="KFD63446.1"/>
    <property type="molecule type" value="Genomic_DNA"/>
</dbReference>
<sequence length="105" mass="11878">MRSVISSLDRQTFLNSYKEEYIVTGLHSFLMTRTALLYGQKPRTGKTKPYHCSIMKILGPVRKHPIFKILSYVLFSLDTVKPWSNVACSSTRSSQVTRSGVCTST</sequence>
<proteinExistence type="predicted"/>